<comment type="caution">
    <text evidence="1">The sequence shown here is derived from an EMBL/GenBank/DDBJ whole genome shotgun (WGS) entry which is preliminary data.</text>
</comment>
<reference evidence="1" key="1">
    <citation type="submission" date="2020-06" db="EMBL/GenBank/DDBJ databases">
        <title>WGS assembly of Ceratodon purpureus strain R40.</title>
        <authorList>
            <person name="Carey S.B."/>
            <person name="Jenkins J."/>
            <person name="Shu S."/>
            <person name="Lovell J.T."/>
            <person name="Sreedasyam A."/>
            <person name="Maumus F."/>
            <person name="Tiley G.P."/>
            <person name="Fernandez-Pozo N."/>
            <person name="Barry K."/>
            <person name="Chen C."/>
            <person name="Wang M."/>
            <person name="Lipzen A."/>
            <person name="Daum C."/>
            <person name="Saski C.A."/>
            <person name="Payton A.C."/>
            <person name="Mcbreen J.C."/>
            <person name="Conrad R.E."/>
            <person name="Kollar L.M."/>
            <person name="Olsson S."/>
            <person name="Huttunen S."/>
            <person name="Landis J.B."/>
            <person name="Wickett N.J."/>
            <person name="Johnson M.G."/>
            <person name="Rensing S.A."/>
            <person name="Grimwood J."/>
            <person name="Schmutz J."/>
            <person name="Mcdaniel S.F."/>
        </authorList>
    </citation>
    <scope>NUCLEOTIDE SEQUENCE</scope>
    <source>
        <strain evidence="1">R40</strain>
    </source>
</reference>
<accession>A0A8T0IKM4</accession>
<dbReference type="AlphaFoldDB" id="A0A8T0IKM4"/>
<dbReference type="EMBL" id="CM026423">
    <property type="protein sequence ID" value="KAG0583451.1"/>
    <property type="molecule type" value="Genomic_DNA"/>
</dbReference>
<sequence>MSALVKVDLSAHTTHKTCESLPFSFQETTRRYRSEVVHGTRVIPRLLLKLDTGGKCSQSSLRQLCLRPEQVHYVMHTFVQYGLLNNITNQSVQIQCHTMFKLYIKRADVQVVNDLQ</sequence>
<protein>
    <submittedName>
        <fullName evidence="1">Uncharacterized protein</fullName>
    </submittedName>
</protein>
<dbReference type="Proteomes" id="UP000822688">
    <property type="component" value="Chromosome 3"/>
</dbReference>
<keyword evidence="2" id="KW-1185">Reference proteome</keyword>
<proteinExistence type="predicted"/>
<organism evidence="1 2">
    <name type="scientific">Ceratodon purpureus</name>
    <name type="common">Fire moss</name>
    <name type="synonym">Dicranum purpureum</name>
    <dbReference type="NCBI Taxonomy" id="3225"/>
    <lineage>
        <taxon>Eukaryota</taxon>
        <taxon>Viridiplantae</taxon>
        <taxon>Streptophyta</taxon>
        <taxon>Embryophyta</taxon>
        <taxon>Bryophyta</taxon>
        <taxon>Bryophytina</taxon>
        <taxon>Bryopsida</taxon>
        <taxon>Dicranidae</taxon>
        <taxon>Pseudoditrichales</taxon>
        <taxon>Ditrichaceae</taxon>
        <taxon>Ceratodon</taxon>
    </lineage>
</organism>
<evidence type="ECO:0000313" key="1">
    <source>
        <dbReference type="EMBL" id="KAG0583451.1"/>
    </source>
</evidence>
<evidence type="ECO:0000313" key="2">
    <source>
        <dbReference type="Proteomes" id="UP000822688"/>
    </source>
</evidence>
<name>A0A8T0IKM4_CERPU</name>
<gene>
    <name evidence="1" type="ORF">KC19_3G136900</name>
</gene>